<evidence type="ECO:0000259" key="1">
    <source>
        <dbReference type="Pfam" id="PF19802"/>
    </source>
</evidence>
<sequence>MRDRPIAHELLEAAQEVLSDKLLPALPQELTYSALMVLNAMGIAARQAAAGDAPLEAARSRLSALYGDDASALPVLERRLAADIRAGRFDPGAADRAAVFSHLWATTRAKAAESSPKALRGRQE</sequence>
<protein>
    <submittedName>
        <fullName evidence="2">DUF6285 domain-containing protein</fullName>
    </submittedName>
</protein>
<comment type="caution">
    <text evidence="2">The sequence shown here is derived from an EMBL/GenBank/DDBJ whole genome shotgun (WGS) entry which is preliminary data.</text>
</comment>
<keyword evidence="3" id="KW-1185">Reference proteome</keyword>
<dbReference type="EMBL" id="JAXIVS010000003">
    <property type="protein sequence ID" value="MDY7226568.1"/>
    <property type="molecule type" value="Genomic_DNA"/>
</dbReference>
<name>A0ABU5GZE2_9BACT</name>
<evidence type="ECO:0000313" key="3">
    <source>
        <dbReference type="Proteomes" id="UP001291309"/>
    </source>
</evidence>
<dbReference type="InterPro" id="IPR046252">
    <property type="entry name" value="DUF6285"/>
</dbReference>
<evidence type="ECO:0000313" key="2">
    <source>
        <dbReference type="EMBL" id="MDY7226568.1"/>
    </source>
</evidence>
<organism evidence="2 3">
    <name type="scientific">Hyalangium rubrum</name>
    <dbReference type="NCBI Taxonomy" id="3103134"/>
    <lineage>
        <taxon>Bacteria</taxon>
        <taxon>Pseudomonadati</taxon>
        <taxon>Myxococcota</taxon>
        <taxon>Myxococcia</taxon>
        <taxon>Myxococcales</taxon>
        <taxon>Cystobacterineae</taxon>
        <taxon>Archangiaceae</taxon>
        <taxon>Hyalangium</taxon>
    </lineage>
</organism>
<reference evidence="2 3" key="1">
    <citation type="submission" date="2023-12" db="EMBL/GenBank/DDBJ databases">
        <title>the genome sequence of Hyalangium sp. s54d21.</title>
        <authorList>
            <person name="Zhang X."/>
        </authorList>
    </citation>
    <scope>NUCLEOTIDE SEQUENCE [LARGE SCALE GENOMIC DNA]</scope>
    <source>
        <strain evidence="3">s54d21</strain>
    </source>
</reference>
<gene>
    <name evidence="2" type="ORF">SYV04_09230</name>
</gene>
<accession>A0ABU5GZE2</accession>
<feature type="domain" description="DUF6285" evidence="1">
    <location>
        <begin position="24"/>
        <end position="117"/>
    </location>
</feature>
<proteinExistence type="predicted"/>
<dbReference type="Pfam" id="PF19802">
    <property type="entry name" value="DUF6285"/>
    <property type="match status" value="1"/>
</dbReference>
<dbReference type="Proteomes" id="UP001291309">
    <property type="component" value="Unassembled WGS sequence"/>
</dbReference>
<dbReference type="RefSeq" id="WP_321545299.1">
    <property type="nucleotide sequence ID" value="NZ_JAXIVS010000003.1"/>
</dbReference>